<proteinExistence type="predicted"/>
<organism evidence="1 2">
    <name type="scientific">Rhodococcus erythropolis</name>
    <name type="common">Arthrobacter picolinophilus</name>
    <dbReference type="NCBI Taxonomy" id="1833"/>
    <lineage>
        <taxon>Bacteria</taxon>
        <taxon>Bacillati</taxon>
        <taxon>Actinomycetota</taxon>
        <taxon>Actinomycetes</taxon>
        <taxon>Mycobacteriales</taxon>
        <taxon>Nocardiaceae</taxon>
        <taxon>Rhodococcus</taxon>
        <taxon>Rhodococcus erythropolis group</taxon>
    </lineage>
</organism>
<protein>
    <submittedName>
        <fullName evidence="1">Uncharacterized protein</fullName>
    </submittedName>
</protein>
<evidence type="ECO:0000313" key="1">
    <source>
        <dbReference type="EMBL" id="KAB2584388.1"/>
    </source>
</evidence>
<gene>
    <name evidence="1" type="ORF">BS297_15725</name>
</gene>
<name>A0A0C2VPL0_RHOER</name>
<dbReference type="EMBL" id="MRBO01000442">
    <property type="protein sequence ID" value="KAB2584388.1"/>
    <property type="molecule type" value="Genomic_DNA"/>
</dbReference>
<accession>A0A0C2VPL0</accession>
<evidence type="ECO:0000313" key="2">
    <source>
        <dbReference type="Proteomes" id="UP000325576"/>
    </source>
</evidence>
<dbReference type="AlphaFoldDB" id="A0A0C2VPL0"/>
<reference evidence="1 2" key="1">
    <citation type="journal article" date="2017" name="Poromechanics V (2013)">
        <title>Genomic Characterization of the Arsenic-Tolerant Actinobacterium, &lt;i&gt;Rhodococcus erythropolis&lt;/i&gt; S43.</title>
        <authorList>
            <person name="Retamal-Morales G."/>
            <person name="Mehnert M."/>
            <person name="Schwabe R."/>
            <person name="Tischler D."/>
            <person name="Schloemann M."/>
            <person name="Levican G.J."/>
        </authorList>
    </citation>
    <scope>NUCLEOTIDE SEQUENCE [LARGE SCALE GENOMIC DNA]</scope>
    <source>
        <strain evidence="1 2">S43</strain>
    </source>
</reference>
<sequence length="70" mass="7662">MITATITTVIGGLFLVWSSLIGAEDKPAPLNCMEQRQQALVISAQHPDFRLPDGDPAQTQCNINQLLELK</sequence>
<comment type="caution">
    <text evidence="1">The sequence shown here is derived from an EMBL/GenBank/DDBJ whole genome shotgun (WGS) entry which is preliminary data.</text>
</comment>
<dbReference type="Proteomes" id="UP000325576">
    <property type="component" value="Unassembled WGS sequence"/>
</dbReference>